<name>A0ABR3QMY6_9PLEO</name>
<protein>
    <recommendedName>
        <fullName evidence="2">NADPH-dependent FMN reductase-like domain-containing protein</fullName>
    </recommendedName>
</protein>
<feature type="compositionally biased region" description="Polar residues" evidence="1">
    <location>
        <begin position="64"/>
        <end position="76"/>
    </location>
</feature>
<evidence type="ECO:0000256" key="1">
    <source>
        <dbReference type="SAM" id="MobiDB-lite"/>
    </source>
</evidence>
<comment type="caution">
    <text evidence="3">The sequence shown here is derived from an EMBL/GenBank/DDBJ whole genome shotgun (WGS) entry which is preliminary data.</text>
</comment>
<organism evidence="3 4">
    <name type="scientific">Nothophoma quercina</name>
    <dbReference type="NCBI Taxonomy" id="749835"/>
    <lineage>
        <taxon>Eukaryota</taxon>
        <taxon>Fungi</taxon>
        <taxon>Dikarya</taxon>
        <taxon>Ascomycota</taxon>
        <taxon>Pezizomycotina</taxon>
        <taxon>Dothideomycetes</taxon>
        <taxon>Pleosporomycetidae</taxon>
        <taxon>Pleosporales</taxon>
        <taxon>Pleosporineae</taxon>
        <taxon>Didymellaceae</taxon>
        <taxon>Nothophoma</taxon>
    </lineage>
</organism>
<dbReference type="Proteomes" id="UP001521222">
    <property type="component" value="Unassembled WGS sequence"/>
</dbReference>
<dbReference type="Gene3D" id="3.40.50.360">
    <property type="match status" value="1"/>
</dbReference>
<evidence type="ECO:0000259" key="2">
    <source>
        <dbReference type="Pfam" id="PF03358"/>
    </source>
</evidence>
<dbReference type="InterPro" id="IPR005025">
    <property type="entry name" value="FMN_Rdtase-like_dom"/>
</dbReference>
<reference evidence="3 4" key="1">
    <citation type="submission" date="2024-02" db="EMBL/GenBank/DDBJ databases">
        <title>De novo assembly and annotation of 12 fungi associated with fruit tree decline syndrome in Ontario, Canada.</title>
        <authorList>
            <person name="Sulman M."/>
            <person name="Ellouze W."/>
            <person name="Ilyukhin E."/>
        </authorList>
    </citation>
    <scope>NUCLEOTIDE SEQUENCE [LARGE SCALE GENOMIC DNA]</scope>
    <source>
        <strain evidence="3 4">M97-236</strain>
    </source>
</reference>
<dbReference type="EMBL" id="JAKIXB020000040">
    <property type="protein sequence ID" value="KAL1593516.1"/>
    <property type="molecule type" value="Genomic_DNA"/>
</dbReference>
<feature type="domain" description="NADPH-dependent FMN reductase-like" evidence="2">
    <location>
        <begin position="1"/>
        <end position="193"/>
    </location>
</feature>
<dbReference type="InterPro" id="IPR029039">
    <property type="entry name" value="Flavoprotein-like_sf"/>
</dbReference>
<proteinExistence type="predicted"/>
<keyword evidence="4" id="KW-1185">Reference proteome</keyword>
<sequence>MHILGLANGSMGGNSTIQLKAALQSAKQSTPGTTTSWIHVPSLSYPPNAGPLSHAQDVSMGANAGNNDHGTGSSTDNIIDDRKILYESIMDADAIIFSTAVYSHQPAGAMKAVLDKVLGPYTDPAFTSRIVEGKKNGDAKFANMSIDERILKPRVCGFLAVGGSTTPDQFTMALPTLHLFAYSLHAKVVDQEVVMGCANPGAVLGAKEGAVMQRAEELGRRVASQMGKSFDEAEYLGPQVEGACPQCHLAKYDFFGGEDMKMGCVVCGNTGRLIVEEGKVRVQWDEDSDYCCITWRGKQKHIDDIFKNGSAEWKGLQGSKEKLQEWRDLDVGRVTLLSEHQPKVVSSLAQMRL</sequence>
<dbReference type="SUPFAM" id="SSF52218">
    <property type="entry name" value="Flavoproteins"/>
    <property type="match status" value="1"/>
</dbReference>
<dbReference type="Pfam" id="PF03358">
    <property type="entry name" value="FMN_red"/>
    <property type="match status" value="1"/>
</dbReference>
<evidence type="ECO:0000313" key="4">
    <source>
        <dbReference type="Proteomes" id="UP001521222"/>
    </source>
</evidence>
<accession>A0ABR3QMY6</accession>
<evidence type="ECO:0000313" key="3">
    <source>
        <dbReference type="EMBL" id="KAL1593516.1"/>
    </source>
</evidence>
<feature type="region of interest" description="Disordered" evidence="1">
    <location>
        <begin position="48"/>
        <end position="76"/>
    </location>
</feature>
<gene>
    <name evidence="3" type="ORF">SLS59_009212</name>
</gene>